<dbReference type="InParanoid" id="Q5JEH2"/>
<dbReference type="AlphaFoldDB" id="Q5JEH2"/>
<dbReference type="EMBL" id="AP006878">
    <property type="protein sequence ID" value="BAD84272.1"/>
    <property type="molecule type" value="Genomic_DNA"/>
</dbReference>
<keyword evidence="3" id="KW-1185">Reference proteome</keyword>
<sequence>MSLKSGVLLALAYIVPFALLLPPDSTNSPGAIFLWFLYPITSMMIMVAVAITAWKVFNVDFVPWGLLLLFGSPILTLLFSPIFSLMWGFYIVPTALVFLVGLMEGD</sequence>
<accession>Q5JEH2</accession>
<dbReference type="STRING" id="69014.TK0083"/>
<dbReference type="RefSeq" id="WP_011249038.1">
    <property type="nucleotide sequence ID" value="NC_006624.1"/>
</dbReference>
<gene>
    <name evidence="2" type="ordered locus">TK0083</name>
</gene>
<keyword evidence="1" id="KW-1133">Transmembrane helix</keyword>
<feature type="transmembrane region" description="Helical" evidence="1">
    <location>
        <begin position="30"/>
        <end position="54"/>
    </location>
</feature>
<feature type="transmembrane region" description="Helical" evidence="1">
    <location>
        <begin position="85"/>
        <end position="103"/>
    </location>
</feature>
<keyword evidence="1" id="KW-0472">Membrane</keyword>
<keyword evidence="1" id="KW-0812">Transmembrane</keyword>
<evidence type="ECO:0000313" key="3">
    <source>
        <dbReference type="Proteomes" id="UP000000536"/>
    </source>
</evidence>
<dbReference type="PATRIC" id="fig|69014.16.peg.86"/>
<organism evidence="2 3">
    <name type="scientific">Thermococcus kodakarensis (strain ATCC BAA-918 / JCM 12380 / KOD1)</name>
    <name type="common">Pyrococcus kodakaraensis (strain KOD1)</name>
    <dbReference type="NCBI Taxonomy" id="69014"/>
    <lineage>
        <taxon>Archaea</taxon>
        <taxon>Methanobacteriati</taxon>
        <taxon>Methanobacteriota</taxon>
        <taxon>Thermococci</taxon>
        <taxon>Thermococcales</taxon>
        <taxon>Thermococcaceae</taxon>
        <taxon>Thermococcus</taxon>
    </lineage>
</organism>
<dbReference type="HOGENOM" id="CLU_2217182_0_0_2"/>
<protein>
    <submittedName>
        <fullName evidence="2">Hypothetical membrane protein</fullName>
    </submittedName>
</protein>
<feature type="transmembrane region" description="Helical" evidence="1">
    <location>
        <begin position="61"/>
        <end position="79"/>
    </location>
</feature>
<dbReference type="EnsemblBacteria" id="BAD84272">
    <property type="protein sequence ID" value="BAD84272"/>
    <property type="gene ID" value="TK0083"/>
</dbReference>
<dbReference type="Proteomes" id="UP000000536">
    <property type="component" value="Chromosome"/>
</dbReference>
<dbReference type="KEGG" id="tko:TK0083"/>
<evidence type="ECO:0000256" key="1">
    <source>
        <dbReference type="SAM" id="Phobius"/>
    </source>
</evidence>
<name>Q5JEH2_THEKO</name>
<proteinExistence type="predicted"/>
<evidence type="ECO:0000313" key="2">
    <source>
        <dbReference type="EMBL" id="BAD84272.1"/>
    </source>
</evidence>
<reference evidence="2 3" key="1">
    <citation type="journal article" date="2005" name="Genome Res.">
        <title>Complete genome sequence of the hyperthermophilic archaeon Thermococcus kodakaraensis KOD1 and comparison with Pyrococcus genomes.</title>
        <authorList>
            <person name="Fukui T."/>
            <person name="Atomi H."/>
            <person name="Kanai T."/>
            <person name="Matsumi R."/>
            <person name="Fujiwara S."/>
            <person name="Imanaka T."/>
        </authorList>
    </citation>
    <scope>NUCLEOTIDE SEQUENCE [LARGE SCALE GENOMIC DNA]</scope>
    <source>
        <strain evidence="3">ATCC BAA-918 / JCM 12380 / KOD1</strain>
    </source>
</reference>
<dbReference type="GeneID" id="78446588"/>
<dbReference type="OrthoDB" id="375923at2157"/>